<keyword evidence="3" id="KW-1185">Reference proteome</keyword>
<dbReference type="SUPFAM" id="SSF56281">
    <property type="entry name" value="Metallo-hydrolase/oxidoreductase"/>
    <property type="match status" value="1"/>
</dbReference>
<accession>A0A6I6DM33</accession>
<dbReference type="Proteomes" id="UP000426444">
    <property type="component" value="Chromosome"/>
</dbReference>
<dbReference type="CDD" id="cd07721">
    <property type="entry name" value="yflN-like_MBL-fold"/>
    <property type="match status" value="1"/>
</dbReference>
<dbReference type="EMBL" id="CP046457">
    <property type="protein sequence ID" value="QGU00817.1"/>
    <property type="molecule type" value="Genomic_DNA"/>
</dbReference>
<dbReference type="OrthoDB" id="367237at2"/>
<evidence type="ECO:0000259" key="1">
    <source>
        <dbReference type="SMART" id="SM00849"/>
    </source>
</evidence>
<proteinExistence type="predicted"/>
<organism evidence="2 3">
    <name type="scientific">Candidatus Syntrophocurvum alkaliphilum</name>
    <dbReference type="NCBI Taxonomy" id="2293317"/>
    <lineage>
        <taxon>Bacteria</taxon>
        <taxon>Bacillati</taxon>
        <taxon>Bacillota</taxon>
        <taxon>Clostridia</taxon>
        <taxon>Eubacteriales</taxon>
        <taxon>Syntrophomonadaceae</taxon>
        <taxon>Candidatus Syntrophocurvum</taxon>
    </lineage>
</organism>
<dbReference type="PANTHER" id="PTHR42951">
    <property type="entry name" value="METALLO-BETA-LACTAMASE DOMAIN-CONTAINING"/>
    <property type="match status" value="1"/>
</dbReference>
<dbReference type="InterPro" id="IPR001279">
    <property type="entry name" value="Metallo-B-lactamas"/>
</dbReference>
<dbReference type="RefSeq" id="WP_156204565.1">
    <property type="nucleotide sequence ID" value="NZ_CP046457.1"/>
</dbReference>
<dbReference type="PANTHER" id="PTHR42951:SF17">
    <property type="entry name" value="METALLO-BETA-LACTAMASE DOMAIN-CONTAINING PROTEIN"/>
    <property type="match status" value="1"/>
</dbReference>
<sequence>MDIKKIRLGVTNIYLIKGNNGYVMIDTGEPRKEKKFFKALNRLNIKPQDIKLIIITHCHFDHVGSLAAIKDVINSPILIHPLEAKTVENADVIIPPGTDIIGKILGAVGKKLTWFLAFKGIKAEKLYQDEYDLSTYGINAKVINTPGHTNGSLSIIFNDGRAIVGDLAMNYPLHSKFPIFAEEPDKVYESWKTLIEKGVKKIYPAHGNSFDSIEIVRLLGKK</sequence>
<dbReference type="InterPro" id="IPR036866">
    <property type="entry name" value="RibonucZ/Hydroxyglut_hydro"/>
</dbReference>
<dbReference type="Pfam" id="PF00753">
    <property type="entry name" value="Lactamase_B"/>
    <property type="match status" value="1"/>
</dbReference>
<feature type="domain" description="Metallo-beta-lactamase" evidence="1">
    <location>
        <begin position="10"/>
        <end position="206"/>
    </location>
</feature>
<dbReference type="Gene3D" id="3.60.15.10">
    <property type="entry name" value="Ribonuclease Z/Hydroxyacylglutathione hydrolase-like"/>
    <property type="match status" value="1"/>
</dbReference>
<evidence type="ECO:0000313" key="3">
    <source>
        <dbReference type="Proteomes" id="UP000426444"/>
    </source>
</evidence>
<gene>
    <name evidence="2" type="ORF">SYNTR_2223</name>
</gene>
<name>A0A6I6DM33_9FIRM</name>
<reference evidence="3" key="1">
    <citation type="journal article" date="2019" name="Microbiology">
        <title>Complete Genome Sequence of an Uncultured Bacterium of the Candidate Phylum Bipolaricaulota.</title>
        <authorList>
            <person name="Kadnikov V.V."/>
            <person name="Mardanov A.V."/>
            <person name="Beletsky A.V."/>
            <person name="Frank Y.A."/>
            <person name="Karnachuk O.V."/>
            <person name="Ravin N.V."/>
        </authorList>
    </citation>
    <scope>NUCLEOTIDE SEQUENCE [LARGE SCALE GENOMIC DNA]</scope>
</reference>
<dbReference type="AlphaFoldDB" id="A0A6I6DM33"/>
<evidence type="ECO:0000313" key="2">
    <source>
        <dbReference type="EMBL" id="QGU00817.1"/>
    </source>
</evidence>
<dbReference type="KEGG" id="salq:SYNTR_2223"/>
<dbReference type="InterPro" id="IPR050855">
    <property type="entry name" value="NDM-1-like"/>
</dbReference>
<dbReference type="SMART" id="SM00849">
    <property type="entry name" value="Lactamase_B"/>
    <property type="match status" value="1"/>
</dbReference>
<protein>
    <recommendedName>
        <fullName evidence="1">Metallo-beta-lactamase domain-containing protein</fullName>
    </recommendedName>
</protein>